<sequence length="128" mass="13303">MSVEERNAAALALLEGFLGGGIVSTAPCDMWNTILQVWRILSGAEAGDPTTLAPSSLLYVKTWLSLLQMPHLDGKGGIVLAEVVNGSPPELASNPNTLAGTTIDALMGISAQFGKVGVTRSVTMSHVQ</sequence>
<dbReference type="Proteomes" id="UP001062846">
    <property type="component" value="Chromosome 8"/>
</dbReference>
<dbReference type="EMBL" id="CM046395">
    <property type="protein sequence ID" value="KAI8542720.1"/>
    <property type="molecule type" value="Genomic_DNA"/>
</dbReference>
<comment type="caution">
    <text evidence="1">The sequence shown here is derived from an EMBL/GenBank/DDBJ whole genome shotgun (WGS) entry which is preliminary data.</text>
</comment>
<evidence type="ECO:0000313" key="2">
    <source>
        <dbReference type="Proteomes" id="UP001062846"/>
    </source>
</evidence>
<accession>A0ACC0MP21</accession>
<protein>
    <submittedName>
        <fullName evidence="1">Uncharacterized protein</fullName>
    </submittedName>
</protein>
<reference evidence="1" key="1">
    <citation type="submission" date="2022-02" db="EMBL/GenBank/DDBJ databases">
        <title>Plant Genome Project.</title>
        <authorList>
            <person name="Zhang R.-G."/>
        </authorList>
    </citation>
    <scope>NUCLEOTIDE SEQUENCE</scope>
    <source>
        <strain evidence="1">AT1</strain>
    </source>
</reference>
<gene>
    <name evidence="1" type="ORF">RHMOL_Rhmol08G0161100</name>
</gene>
<organism evidence="1 2">
    <name type="scientific">Rhododendron molle</name>
    <name type="common">Chinese azalea</name>
    <name type="synonym">Azalea mollis</name>
    <dbReference type="NCBI Taxonomy" id="49168"/>
    <lineage>
        <taxon>Eukaryota</taxon>
        <taxon>Viridiplantae</taxon>
        <taxon>Streptophyta</taxon>
        <taxon>Embryophyta</taxon>
        <taxon>Tracheophyta</taxon>
        <taxon>Spermatophyta</taxon>
        <taxon>Magnoliopsida</taxon>
        <taxon>eudicotyledons</taxon>
        <taxon>Gunneridae</taxon>
        <taxon>Pentapetalae</taxon>
        <taxon>asterids</taxon>
        <taxon>Ericales</taxon>
        <taxon>Ericaceae</taxon>
        <taxon>Ericoideae</taxon>
        <taxon>Rhodoreae</taxon>
        <taxon>Rhododendron</taxon>
    </lineage>
</organism>
<proteinExistence type="predicted"/>
<name>A0ACC0MP21_RHOML</name>
<evidence type="ECO:0000313" key="1">
    <source>
        <dbReference type="EMBL" id="KAI8542720.1"/>
    </source>
</evidence>
<keyword evidence="2" id="KW-1185">Reference proteome</keyword>